<evidence type="ECO:0000313" key="3">
    <source>
        <dbReference type="EMBL" id="VDD78541.1"/>
    </source>
</evidence>
<evidence type="ECO:0000313" key="5">
    <source>
        <dbReference type="WBParaSite" id="MCU_013348-RA"/>
    </source>
</evidence>
<dbReference type="GO" id="GO:0000036">
    <property type="term" value="F:acyl carrier activity"/>
    <property type="evidence" value="ECO:0007669"/>
    <property type="project" value="TreeGrafter"/>
</dbReference>
<dbReference type="InterPro" id="IPR036736">
    <property type="entry name" value="ACP-like_sf"/>
</dbReference>
<keyword evidence="4" id="KW-1185">Reference proteome</keyword>
<accession>A0A0R3UC95</accession>
<name>A0A0R3UC95_MESCO</name>
<gene>
    <name evidence="3" type="ORF">MCOS_LOCUS4544</name>
</gene>
<evidence type="ECO:0000256" key="1">
    <source>
        <dbReference type="ARBA" id="ARBA00022450"/>
    </source>
</evidence>
<evidence type="ECO:0000256" key="2">
    <source>
        <dbReference type="ARBA" id="ARBA00022553"/>
    </source>
</evidence>
<dbReference type="WBParaSite" id="MCU_013348-RA">
    <property type="protein sequence ID" value="MCU_013348-RA"/>
    <property type="gene ID" value="MCU_013348"/>
</dbReference>
<protein>
    <submittedName>
        <fullName evidence="5">Carrier domain-containing protein</fullName>
    </submittedName>
</protein>
<reference evidence="3 4" key="1">
    <citation type="submission" date="2018-10" db="EMBL/GenBank/DDBJ databases">
        <authorList>
            <consortium name="Pathogen Informatics"/>
        </authorList>
    </citation>
    <scope>NUCLEOTIDE SEQUENCE [LARGE SCALE GENOMIC DNA]</scope>
</reference>
<dbReference type="AlphaFoldDB" id="A0A0R3UC95"/>
<dbReference type="STRING" id="53468.A0A0R3UC95"/>
<proteinExistence type="predicted"/>
<dbReference type="Proteomes" id="UP000267029">
    <property type="component" value="Unassembled WGS sequence"/>
</dbReference>
<reference evidence="5" key="2">
    <citation type="submission" date="2019-11" db="UniProtKB">
        <authorList>
            <consortium name="WormBaseParasite"/>
        </authorList>
    </citation>
    <scope>IDENTIFICATION</scope>
</reference>
<dbReference type="PANTHER" id="PTHR20863">
    <property type="entry name" value="ACYL CARRIER PROTEIN"/>
    <property type="match status" value="1"/>
</dbReference>
<dbReference type="Gene3D" id="1.10.1200.10">
    <property type="entry name" value="ACP-like"/>
    <property type="match status" value="1"/>
</dbReference>
<dbReference type="EMBL" id="UXSR01001841">
    <property type="protein sequence ID" value="VDD78541.1"/>
    <property type="molecule type" value="Genomic_DNA"/>
</dbReference>
<evidence type="ECO:0000313" key="4">
    <source>
        <dbReference type="Proteomes" id="UP000267029"/>
    </source>
</evidence>
<dbReference type="InterPro" id="IPR003231">
    <property type="entry name" value="ACP"/>
</dbReference>
<dbReference type="GO" id="GO:0005739">
    <property type="term" value="C:mitochondrion"/>
    <property type="evidence" value="ECO:0007669"/>
    <property type="project" value="TreeGrafter"/>
</dbReference>
<dbReference type="GO" id="GO:0000035">
    <property type="term" value="F:acyl binding"/>
    <property type="evidence" value="ECO:0007669"/>
    <property type="project" value="TreeGrafter"/>
</dbReference>
<dbReference type="PANTHER" id="PTHR20863:SF27">
    <property type="entry name" value="ACYL CARRIER PROTEIN"/>
    <property type="match status" value="1"/>
</dbReference>
<sequence length="132" mass="14796">MAPNAQTLKTSQSVGLFYPRLLRGNSNSCCAFCFTPGIYDVNRYARSGGLSRSAITEMVRLVLCSSSKINPNQLTTKSDLRQEFAFDQVDRIDVALVMETLFAISISHDHLDEHFTTPLDIVDYICKRRGVD</sequence>
<organism evidence="5">
    <name type="scientific">Mesocestoides corti</name>
    <name type="common">Flatworm</name>
    <dbReference type="NCBI Taxonomy" id="53468"/>
    <lineage>
        <taxon>Eukaryota</taxon>
        <taxon>Metazoa</taxon>
        <taxon>Spiralia</taxon>
        <taxon>Lophotrochozoa</taxon>
        <taxon>Platyhelminthes</taxon>
        <taxon>Cestoda</taxon>
        <taxon>Eucestoda</taxon>
        <taxon>Cyclophyllidea</taxon>
        <taxon>Mesocestoididae</taxon>
        <taxon>Mesocestoides</taxon>
    </lineage>
</organism>
<dbReference type="SUPFAM" id="SSF47336">
    <property type="entry name" value="ACP-like"/>
    <property type="match status" value="1"/>
</dbReference>
<keyword evidence="1" id="KW-0596">Phosphopantetheine</keyword>
<keyword evidence="2" id="KW-0597">Phosphoprotein</keyword>